<protein>
    <recommendedName>
        <fullName evidence="3">KOW domain-containing protein</fullName>
    </recommendedName>
</protein>
<evidence type="ECO:0000313" key="2">
    <source>
        <dbReference type="Proteomes" id="UP000176631"/>
    </source>
</evidence>
<dbReference type="Proteomes" id="UP000176631">
    <property type="component" value="Unassembled WGS sequence"/>
</dbReference>
<evidence type="ECO:0000313" key="1">
    <source>
        <dbReference type="EMBL" id="OGY23150.1"/>
    </source>
</evidence>
<dbReference type="EMBL" id="MHCP01000028">
    <property type="protein sequence ID" value="OGY23150.1"/>
    <property type="molecule type" value="Genomic_DNA"/>
</dbReference>
<name>A0A1G1W6E3_9BACT</name>
<evidence type="ECO:0008006" key="3">
    <source>
        <dbReference type="Google" id="ProtNLM"/>
    </source>
</evidence>
<gene>
    <name evidence="1" type="ORF">A2172_02105</name>
</gene>
<accession>A0A1G1W6E3</accession>
<dbReference type="AlphaFoldDB" id="A0A1G1W6E3"/>
<dbReference type="STRING" id="1802593.A2172_02105"/>
<proteinExistence type="predicted"/>
<comment type="caution">
    <text evidence="1">The sequence shown here is derived from an EMBL/GenBank/DDBJ whole genome shotgun (WGS) entry which is preliminary data.</text>
</comment>
<reference evidence="1 2" key="1">
    <citation type="journal article" date="2016" name="Nat. Commun.">
        <title>Thousands of microbial genomes shed light on interconnected biogeochemical processes in an aquifer system.</title>
        <authorList>
            <person name="Anantharaman K."/>
            <person name="Brown C.T."/>
            <person name="Hug L.A."/>
            <person name="Sharon I."/>
            <person name="Castelle C.J."/>
            <person name="Probst A.J."/>
            <person name="Thomas B.C."/>
            <person name="Singh A."/>
            <person name="Wilkins M.J."/>
            <person name="Karaoz U."/>
            <person name="Brodie E.L."/>
            <person name="Williams K.H."/>
            <person name="Hubbard S.S."/>
            <person name="Banfield J.F."/>
        </authorList>
    </citation>
    <scope>NUCLEOTIDE SEQUENCE [LARGE SCALE GENOMIC DNA]</scope>
</reference>
<organism evidence="1 2">
    <name type="scientific">Candidatus Woykebacteria bacterium RBG_13_40_15</name>
    <dbReference type="NCBI Taxonomy" id="1802593"/>
    <lineage>
        <taxon>Bacteria</taxon>
        <taxon>Candidatus Woykeibacteriota</taxon>
    </lineage>
</organism>
<sequence>MLLPRNYPGFCKPAVKIGQPVSEADVIAHCEISSGQRLVKIAHALGVGSRDVKKYLTRKIGDSIYQGEIIAKRRLNFGLTKKEIKSPVDGVITEIDKRGDLIVKFLPRPIRLVAAGSGVVEKIEENQIFLSVVATKINGFISVGGEHEGLISIIANPQDFVLPVAIKADYKDKIIVGGALFERSALEKAVALGVKGIITGGMNQKDFSALNTDEDVGLAVLVTEGFGKSPMGRDIWDFLKSKDGRPAFILGKEKSIIIPEASGTIVTDDKKGHRSWKNLEIGDRVTFFREESSDLVGTVKELPGEQILNSGILAEVALVEFSSGEKLILPAANLEIVE</sequence>